<dbReference type="Proteomes" id="UP001207408">
    <property type="component" value="Unassembled WGS sequence"/>
</dbReference>
<evidence type="ECO:0000313" key="6">
    <source>
        <dbReference type="EMBL" id="MCW3807493.1"/>
    </source>
</evidence>
<dbReference type="GO" id="GO:0008976">
    <property type="term" value="F:polyphosphate kinase activity"/>
    <property type="evidence" value="ECO:0007669"/>
    <property type="project" value="UniProtKB-UniRule"/>
</dbReference>
<comment type="function">
    <text evidence="4">Uses inorganic polyphosphate (polyP) as a donor to convert GDP to GTP or ADP to ATP.</text>
</comment>
<evidence type="ECO:0000256" key="4">
    <source>
        <dbReference type="RuleBase" id="RU369062"/>
    </source>
</evidence>
<sequence length="246" mass="29279">MHLHSFENDPEYIQLQTEMVRMQSWLIETNRRLIILYEGRDSAGKGGAIMRFIRYINPRHYRVVALNKPTEQEKGQWYFQRYVQHFPSPGEIVFFDRSWYNRAVVEPVMGFCSQKQYDLFMKQVVQFENMLIEDGIILFKMWFSIDKEEQFGRLEERKLNPLINWKLSTVDMQAQLKWDDFTRYKELMFAKTGTQTSPWIVVKGNNKDNARKEAMRYVLEHIDYNQKGLTGVGLKTNPDIVSLIGL</sequence>
<dbReference type="SUPFAM" id="SSF52540">
    <property type="entry name" value="P-loop containing nucleoside triphosphate hydrolases"/>
    <property type="match status" value="1"/>
</dbReference>
<proteinExistence type="inferred from homology"/>
<dbReference type="Gene3D" id="3.40.50.300">
    <property type="entry name" value="P-loop containing nucleotide triphosphate hydrolases"/>
    <property type="match status" value="1"/>
</dbReference>
<dbReference type="AlphaFoldDB" id="A0AAE3MGN1"/>
<dbReference type="InterPro" id="IPR027417">
    <property type="entry name" value="P-loop_NTPase"/>
</dbReference>
<dbReference type="EMBL" id="JAPDPI010000048">
    <property type="protein sequence ID" value="MCW3807493.1"/>
    <property type="molecule type" value="Genomic_DNA"/>
</dbReference>
<keyword evidence="7" id="KW-1185">Reference proteome</keyword>
<dbReference type="PANTHER" id="PTHR34383:SF1">
    <property type="entry name" value="ADP-POLYPHOSPHATE PHOSPHOTRANSFERASE"/>
    <property type="match status" value="1"/>
</dbReference>
<feature type="domain" description="Polyphosphate kinase-2-related" evidence="5">
    <location>
        <begin position="9"/>
        <end position="227"/>
    </location>
</feature>
<reference evidence="6" key="1">
    <citation type="submission" date="2022-10" db="EMBL/GenBank/DDBJ databases">
        <authorList>
            <person name="Yu W.X."/>
        </authorList>
    </citation>
    <scope>NUCLEOTIDE SEQUENCE</scope>
    <source>
        <strain evidence="6">D04</strain>
    </source>
</reference>
<evidence type="ECO:0000259" key="5">
    <source>
        <dbReference type="Pfam" id="PF03976"/>
    </source>
</evidence>
<comment type="similarity">
    <text evidence="1 4">Belongs to the polyphosphate kinase 2 (PPK2) family. Class I subfamily.</text>
</comment>
<evidence type="ECO:0000256" key="2">
    <source>
        <dbReference type="ARBA" id="ARBA00022679"/>
    </source>
</evidence>
<dbReference type="NCBIfam" id="TIGR03707">
    <property type="entry name" value="PPK2_P_aer"/>
    <property type="match status" value="1"/>
</dbReference>
<accession>A0AAE3MGN1</accession>
<dbReference type="PANTHER" id="PTHR34383">
    <property type="entry name" value="POLYPHOSPHATE:AMP PHOSPHOTRANSFERASE-RELATED"/>
    <property type="match status" value="1"/>
</dbReference>
<comment type="caution">
    <text evidence="6">The sequence shown here is derived from an EMBL/GenBank/DDBJ whole genome shotgun (WGS) entry which is preliminary data.</text>
</comment>
<dbReference type="InterPro" id="IPR016898">
    <property type="entry name" value="Polyphosphate_phosphotransfera"/>
</dbReference>
<dbReference type="InterPro" id="IPR022486">
    <property type="entry name" value="PPK2_PA0141"/>
</dbReference>
<protein>
    <recommendedName>
        <fullName evidence="4">ADP/GDP-polyphosphate phosphotransferase</fullName>
        <ecNumber evidence="4">2.7.4.-</ecNumber>
    </recommendedName>
    <alternativeName>
        <fullName evidence="4">Polyphosphate kinase PPK2</fullName>
    </alternativeName>
</protein>
<evidence type="ECO:0000313" key="7">
    <source>
        <dbReference type="Proteomes" id="UP001207408"/>
    </source>
</evidence>
<dbReference type="Pfam" id="PF03976">
    <property type="entry name" value="PPK2"/>
    <property type="match status" value="1"/>
</dbReference>
<name>A0AAE3MGN1_9BACT</name>
<dbReference type="PIRSF" id="PIRSF028756">
    <property type="entry name" value="PPK2_prd"/>
    <property type="match status" value="1"/>
</dbReference>
<evidence type="ECO:0000256" key="1">
    <source>
        <dbReference type="ARBA" id="ARBA00009924"/>
    </source>
</evidence>
<keyword evidence="3 4" id="KW-0418">Kinase</keyword>
<gene>
    <name evidence="6" type="primary">ppk2</name>
    <name evidence="6" type="ORF">OM074_17820</name>
</gene>
<dbReference type="GO" id="GO:0006793">
    <property type="term" value="P:phosphorus metabolic process"/>
    <property type="evidence" value="ECO:0007669"/>
    <property type="project" value="InterPro"/>
</dbReference>
<dbReference type="InterPro" id="IPR022488">
    <property type="entry name" value="PPK2-related"/>
</dbReference>
<comment type="subunit">
    <text evidence="4">Homotetramer.</text>
</comment>
<organism evidence="6 7">
    <name type="scientific">Plebeiibacterium marinum</name>
    <dbReference type="NCBI Taxonomy" id="2992111"/>
    <lineage>
        <taxon>Bacteria</taxon>
        <taxon>Pseudomonadati</taxon>
        <taxon>Bacteroidota</taxon>
        <taxon>Bacteroidia</taxon>
        <taxon>Marinilabiliales</taxon>
        <taxon>Marinilabiliaceae</taxon>
        <taxon>Plebeiibacterium</taxon>
    </lineage>
</organism>
<evidence type="ECO:0000256" key="3">
    <source>
        <dbReference type="ARBA" id="ARBA00022777"/>
    </source>
</evidence>
<dbReference type="RefSeq" id="WP_301201906.1">
    <property type="nucleotide sequence ID" value="NZ_JAPDPI010000048.1"/>
</dbReference>
<keyword evidence="2 4" id="KW-0808">Transferase</keyword>
<dbReference type="EC" id="2.7.4.-" evidence="4"/>